<dbReference type="InterPro" id="IPR036658">
    <property type="entry name" value="CPI-17_sf"/>
</dbReference>
<feature type="domain" description="Ig-like" evidence="21">
    <location>
        <begin position="509"/>
        <end position="595"/>
    </location>
</feature>
<evidence type="ECO:0000256" key="6">
    <source>
        <dbReference type="ARBA" id="ARBA00022692"/>
    </source>
</evidence>
<dbReference type="GO" id="GO:0004672">
    <property type="term" value="F:protein kinase activity"/>
    <property type="evidence" value="ECO:0007669"/>
    <property type="project" value="InterPro"/>
</dbReference>
<dbReference type="Gene3D" id="2.60.40.1490">
    <property type="entry name" value="Histone chaperone ASF1-like"/>
    <property type="match status" value="1"/>
</dbReference>
<dbReference type="Gene3D" id="1.10.150.220">
    <property type="entry name" value="CPI-17"/>
    <property type="match status" value="1"/>
</dbReference>
<evidence type="ECO:0000256" key="16">
    <source>
        <dbReference type="ARBA" id="ARBA00023272"/>
    </source>
</evidence>
<dbReference type="GO" id="GO:0000785">
    <property type="term" value="C:chromatin"/>
    <property type="evidence" value="ECO:0007669"/>
    <property type="project" value="TreeGrafter"/>
</dbReference>
<evidence type="ECO:0000256" key="7">
    <source>
        <dbReference type="ARBA" id="ARBA00022989"/>
    </source>
</evidence>
<comment type="subcellular location">
    <subcellularLocation>
        <location evidence="2">Membrane</location>
        <topology evidence="2">Single-pass membrane protein</topology>
    </subcellularLocation>
    <subcellularLocation>
        <location evidence="1">Nucleus</location>
    </subcellularLocation>
</comment>
<dbReference type="SUPFAM" id="SSF48726">
    <property type="entry name" value="Immunoglobulin"/>
    <property type="match status" value="5"/>
</dbReference>
<keyword evidence="6 19" id="KW-0812">Transmembrane</keyword>
<reference evidence="22" key="1">
    <citation type="submission" date="2020-11" db="EMBL/GenBank/DDBJ databases">
        <authorList>
            <person name="Tran Van P."/>
        </authorList>
    </citation>
    <scope>NUCLEOTIDE SEQUENCE</scope>
</reference>
<evidence type="ECO:0000256" key="19">
    <source>
        <dbReference type="SAM" id="Phobius"/>
    </source>
</evidence>
<dbReference type="InterPro" id="IPR013783">
    <property type="entry name" value="Ig-like_fold"/>
</dbReference>
<dbReference type="Proteomes" id="UP000728032">
    <property type="component" value="Unassembled WGS sequence"/>
</dbReference>
<feature type="compositionally biased region" description="Low complexity" evidence="18">
    <location>
        <begin position="187"/>
        <end position="201"/>
    </location>
</feature>
<dbReference type="AlphaFoldDB" id="A0A7R9L9W4"/>
<feature type="compositionally biased region" description="Polar residues" evidence="18">
    <location>
        <begin position="173"/>
        <end position="186"/>
    </location>
</feature>
<keyword evidence="11" id="KW-0804">Transcription</keyword>
<dbReference type="PROSITE" id="PS50835">
    <property type="entry name" value="IG_LIKE"/>
    <property type="match status" value="4"/>
</dbReference>
<evidence type="ECO:0000256" key="5">
    <source>
        <dbReference type="ARBA" id="ARBA00022553"/>
    </source>
</evidence>
<keyword evidence="16" id="KW-0650">Protein phosphatase inhibitor</keyword>
<evidence type="ECO:0000256" key="15">
    <source>
        <dbReference type="ARBA" id="ARBA00023242"/>
    </source>
</evidence>
<protein>
    <submittedName>
        <fullName evidence="22">Uncharacterized protein</fullName>
    </submittedName>
</protein>
<keyword evidence="7 19" id="KW-1133">Transmembrane helix</keyword>
<evidence type="ECO:0000256" key="18">
    <source>
        <dbReference type="SAM" id="MobiDB-lite"/>
    </source>
</evidence>
<evidence type="ECO:0000256" key="10">
    <source>
        <dbReference type="ARBA" id="ARBA00023157"/>
    </source>
</evidence>
<evidence type="ECO:0000313" key="22">
    <source>
        <dbReference type="EMBL" id="CAD7637751.1"/>
    </source>
</evidence>
<gene>
    <name evidence="22" type="ORF">ONB1V03_LOCUS1000</name>
</gene>
<dbReference type="InterPro" id="IPR036179">
    <property type="entry name" value="Ig-like_dom_sf"/>
</dbReference>
<dbReference type="SMART" id="SM00409">
    <property type="entry name" value="IG"/>
    <property type="match status" value="5"/>
</dbReference>
<dbReference type="PANTHER" id="PTHR12040">
    <property type="entry name" value="ANTI-SILENCING PROTEIN 1"/>
    <property type="match status" value="1"/>
</dbReference>
<dbReference type="PROSITE" id="PS00109">
    <property type="entry name" value="PROTEIN_KINASE_TYR"/>
    <property type="match status" value="1"/>
</dbReference>
<evidence type="ECO:0000256" key="8">
    <source>
        <dbReference type="ARBA" id="ARBA00023015"/>
    </source>
</evidence>
<dbReference type="GO" id="GO:0042393">
    <property type="term" value="F:histone binding"/>
    <property type="evidence" value="ECO:0007669"/>
    <property type="project" value="TreeGrafter"/>
</dbReference>
<dbReference type="InterPro" id="IPR000719">
    <property type="entry name" value="Prot_kinase_dom"/>
</dbReference>
<evidence type="ECO:0000256" key="4">
    <source>
        <dbReference type="ARBA" id="ARBA00006051"/>
    </source>
</evidence>
<dbReference type="Gene3D" id="3.30.200.20">
    <property type="entry name" value="Phosphorylase Kinase, domain 1"/>
    <property type="match status" value="1"/>
</dbReference>
<feature type="domain" description="Protein kinase" evidence="20">
    <location>
        <begin position="871"/>
        <end position="1154"/>
    </location>
</feature>
<dbReference type="InterPro" id="IPR007110">
    <property type="entry name" value="Ig-like_dom"/>
</dbReference>
<evidence type="ECO:0000256" key="2">
    <source>
        <dbReference type="ARBA" id="ARBA00004167"/>
    </source>
</evidence>
<name>A0A7R9L9W4_9ACAR</name>
<dbReference type="PANTHER" id="PTHR12040:SF0">
    <property type="entry name" value="HISTONE CHAPERONE ASF1"/>
    <property type="match status" value="1"/>
</dbReference>
<dbReference type="PRINTS" id="PR00109">
    <property type="entry name" value="TYRKINASE"/>
</dbReference>
<keyword evidence="10" id="KW-1015">Disulfide bond</keyword>
<dbReference type="SMART" id="SM00408">
    <property type="entry name" value="IGc2"/>
    <property type="match status" value="5"/>
</dbReference>
<dbReference type="Pfam" id="PF05361">
    <property type="entry name" value="PP1_inhibitor"/>
    <property type="match status" value="1"/>
</dbReference>
<dbReference type="GO" id="GO:0005634">
    <property type="term" value="C:nucleus"/>
    <property type="evidence" value="ECO:0007669"/>
    <property type="project" value="UniProtKB-SubCell"/>
</dbReference>
<dbReference type="FunFam" id="2.60.40.1490:FF:000001">
    <property type="entry name" value="Histone chaperone ASF1"/>
    <property type="match status" value="1"/>
</dbReference>
<evidence type="ECO:0000256" key="12">
    <source>
        <dbReference type="ARBA" id="ARBA00023170"/>
    </source>
</evidence>
<dbReference type="PROSITE" id="PS50011">
    <property type="entry name" value="PROTEIN_KINASE_DOM"/>
    <property type="match status" value="1"/>
</dbReference>
<keyword evidence="14" id="KW-0143">Chaperone</keyword>
<dbReference type="GO" id="GO:0016020">
    <property type="term" value="C:membrane"/>
    <property type="evidence" value="ECO:0007669"/>
    <property type="project" value="UniProtKB-SubCell"/>
</dbReference>
<dbReference type="InterPro" id="IPR008266">
    <property type="entry name" value="Tyr_kinase_AS"/>
</dbReference>
<evidence type="ECO:0000256" key="3">
    <source>
        <dbReference type="ARBA" id="ARBA00005483"/>
    </source>
</evidence>
<dbReference type="OrthoDB" id="2413561at2759"/>
<keyword evidence="5" id="KW-0597">Phosphoprotein</keyword>
<feature type="domain" description="Ig-like" evidence="21">
    <location>
        <begin position="239"/>
        <end position="323"/>
    </location>
</feature>
<evidence type="ECO:0000256" key="13">
    <source>
        <dbReference type="ARBA" id="ARBA00023180"/>
    </source>
</evidence>
<evidence type="ECO:0000256" key="9">
    <source>
        <dbReference type="ARBA" id="ARBA00023136"/>
    </source>
</evidence>
<evidence type="ECO:0000259" key="21">
    <source>
        <dbReference type="PROSITE" id="PS50835"/>
    </source>
</evidence>
<evidence type="ECO:0000259" key="20">
    <source>
        <dbReference type="PROSITE" id="PS50011"/>
    </source>
</evidence>
<dbReference type="InterPro" id="IPR003599">
    <property type="entry name" value="Ig_sub"/>
</dbReference>
<dbReference type="Gene3D" id="2.60.40.10">
    <property type="entry name" value="Immunoglobulins"/>
    <property type="match status" value="5"/>
</dbReference>
<organism evidence="22">
    <name type="scientific">Oppiella nova</name>
    <dbReference type="NCBI Taxonomy" id="334625"/>
    <lineage>
        <taxon>Eukaryota</taxon>
        <taxon>Metazoa</taxon>
        <taxon>Ecdysozoa</taxon>
        <taxon>Arthropoda</taxon>
        <taxon>Chelicerata</taxon>
        <taxon>Arachnida</taxon>
        <taxon>Acari</taxon>
        <taxon>Acariformes</taxon>
        <taxon>Sarcoptiformes</taxon>
        <taxon>Oribatida</taxon>
        <taxon>Brachypylina</taxon>
        <taxon>Oppioidea</taxon>
        <taxon>Oppiidae</taxon>
        <taxon>Oppiella</taxon>
    </lineage>
</organism>
<dbReference type="InterPro" id="IPR006818">
    <property type="entry name" value="ASF1-like"/>
</dbReference>
<dbReference type="GO" id="GO:0004864">
    <property type="term" value="F:protein phosphatase inhibitor activity"/>
    <property type="evidence" value="ECO:0007669"/>
    <property type="project" value="UniProtKB-KW"/>
</dbReference>
<dbReference type="EMBL" id="OC914949">
    <property type="protein sequence ID" value="CAD7637751.1"/>
    <property type="molecule type" value="Genomic_DNA"/>
</dbReference>
<dbReference type="CDD" id="cd00096">
    <property type="entry name" value="Ig"/>
    <property type="match status" value="2"/>
</dbReference>
<dbReference type="InterPro" id="IPR003598">
    <property type="entry name" value="Ig_sub2"/>
</dbReference>
<feature type="region of interest" description="Disordered" evidence="18">
    <location>
        <begin position="157"/>
        <end position="203"/>
    </location>
</feature>
<keyword evidence="9 19" id="KW-0472">Membrane</keyword>
<dbReference type="Gene3D" id="1.10.510.10">
    <property type="entry name" value="Transferase(Phosphotransferase) domain 1"/>
    <property type="match status" value="1"/>
</dbReference>
<evidence type="ECO:0000256" key="11">
    <source>
        <dbReference type="ARBA" id="ARBA00023163"/>
    </source>
</evidence>
<feature type="compositionally biased region" description="Basic and acidic residues" evidence="18">
    <location>
        <begin position="801"/>
        <end position="844"/>
    </location>
</feature>
<dbReference type="InterPro" id="IPR011009">
    <property type="entry name" value="Kinase-like_dom_sf"/>
</dbReference>
<keyword evidence="23" id="KW-1185">Reference proteome</keyword>
<evidence type="ECO:0000256" key="14">
    <source>
        <dbReference type="ARBA" id="ARBA00023186"/>
    </source>
</evidence>
<dbReference type="GO" id="GO:0005524">
    <property type="term" value="F:ATP binding"/>
    <property type="evidence" value="ECO:0007669"/>
    <property type="project" value="InterPro"/>
</dbReference>
<keyword evidence="15" id="KW-0539">Nucleus</keyword>
<accession>A0A7R9L9W4</accession>
<keyword evidence="8" id="KW-0805">Transcription regulation</keyword>
<dbReference type="GO" id="GO:0006335">
    <property type="term" value="P:DNA replication-dependent chromatin assembly"/>
    <property type="evidence" value="ECO:0007669"/>
    <property type="project" value="TreeGrafter"/>
</dbReference>
<dbReference type="Pfam" id="PF13927">
    <property type="entry name" value="Ig_3"/>
    <property type="match status" value="4"/>
</dbReference>
<feature type="transmembrane region" description="Helical" evidence="19">
    <location>
        <begin position="761"/>
        <end position="782"/>
    </location>
</feature>
<dbReference type="SUPFAM" id="SSF81790">
    <property type="entry name" value="Myosin phosphatase inhibitor 17kDa protein, CPI-17"/>
    <property type="match status" value="1"/>
</dbReference>
<keyword evidence="13" id="KW-0325">Glycoprotein</keyword>
<dbReference type="EMBL" id="CAJPVJ010000124">
    <property type="protein sequence ID" value="CAG2161311.1"/>
    <property type="molecule type" value="Genomic_DNA"/>
</dbReference>
<keyword evidence="17" id="KW-0393">Immunoglobulin domain</keyword>
<dbReference type="InterPro" id="IPR008025">
    <property type="entry name" value="CPI-17"/>
</dbReference>
<dbReference type="Pfam" id="PF07714">
    <property type="entry name" value="PK_Tyr_Ser-Thr"/>
    <property type="match status" value="1"/>
</dbReference>
<dbReference type="GO" id="GO:0005737">
    <property type="term" value="C:cytoplasm"/>
    <property type="evidence" value="ECO:0007669"/>
    <property type="project" value="InterPro"/>
</dbReference>
<evidence type="ECO:0000256" key="1">
    <source>
        <dbReference type="ARBA" id="ARBA00004123"/>
    </source>
</evidence>
<sequence>MAKAHIVNIVVLDNPSDFFNPFQFEITFECIEDLKEDLEWKIIYVGSAESEEHDQTLDTVFVGPVPEGRHMFVFQADPPDPAKIPVADAVGVTVVLLTCSYRGKEFIRVGYYVNNEYMDAELRENPPTAPLFDKLQRNVLATSPRVTRFKIDWGDNPCDNSEPIEANSEPMVTESNGHNTSGNGNAVHSDSSQQHVSDDSVGPLKPVLCQDSNHSQTYLVVALVVIGWVASDDTLYFSPKPQDKSVIEGKPVVIECGIGDNGSGHHITIHWSHDNKHVVYDSRRFQKNGNLVITYADHTKDSGHYTCVATNDTSGLSDFVKVSQHLEPKSESNPENNEIIVSCDAVGNPEPRIEFLYNSVKIHRNSKLSVRHKRLHISNESAANNGIYSCRASNSAAKVDSNENFELNIKVIKVNESIELKCVFTNAISIEWYAPNKDVPIVNNSRITVYPNGSLVINRVEKEDNGYYKCVALPIDSKDSDKTQTFSTRLQIAYLEDFDANDLSSTYAPNLNLHVVPKNSPKIEFFCIPPNGVPKPRLWWEDPNGNIVSDSGRIRVDENTLIIEGPVKKSDGGKYYCVAHNMAAKTSKFFDIYVSTPPTLTDPNSIIADEDGLANLELHSKSKLICKARGAPILTVKWVKWTKEGQLKGLEWPNHIHDSNGTLEFNVVNREDAGNYTCIATNSQGIINTSIEVKPKFTVEPKPQSIVEGVSVLLDCKAEAGNSGGFSRTEVTLTVKSADTYNLNHLGMNSEENKNKMTRTVTITLGAAALYMFLVMALMIYCRYRRAKRKASAVTRTAHNNKSENGDLELKDRAKTADNPEQHRLLTDDKQKQTANKIRSEGDLHSQTSSNHSSKRSKSPFDKLEMARHDLQKLCLLGHGEFGEVFLAKANINNNKSIENGQIVLVKVLQSKDENIVFDYKREIEMFHKLSNDRIVKVIGLCRSDSDPFWFVLEYSDWGDLKQFLLATRDDKSRRGGPKPTPLTLPQMIGIGQQIAFAMEYLTNNRFVHKDLATRNCLITSKLDIKLSSTSLSKDTYSAEYFNYQNRDLPIRWAPHEAVIEDEWSAKSDVYSFAVIVWEICFQAELPFSQMNDLSVIRLLEQNELKLEAPEAIPNILRDLLMKYPSPTAVPLMEYSIPTSASQFASKRASHAVMPKANSHKEAPPKGLLHVNFSTEKSELSDRKTKYLTAKYGQHQMNLIKKRLRVETWMYDQLQTLYNISDDSNDIEIDLDELLDVEEDLGRKEWLRSKLIDAKQSKDIVETFIVELLEKAKTL</sequence>
<comment type="similarity">
    <text evidence="4">Belongs to the ASF1 family.</text>
</comment>
<feature type="domain" description="Ig-like" evidence="21">
    <location>
        <begin position="351"/>
        <end position="487"/>
    </location>
</feature>
<dbReference type="SUPFAM" id="SSF56112">
    <property type="entry name" value="Protein kinase-like (PK-like)"/>
    <property type="match status" value="1"/>
</dbReference>
<dbReference type="InterPro" id="IPR001245">
    <property type="entry name" value="Ser-Thr/Tyr_kinase_cat_dom"/>
</dbReference>
<keyword evidence="12" id="KW-0675">Receptor</keyword>
<comment type="similarity">
    <text evidence="3">Belongs to the PP1 inhibitor family.</text>
</comment>
<proteinExistence type="inferred from homology"/>
<evidence type="ECO:0000256" key="17">
    <source>
        <dbReference type="ARBA" id="ARBA00023319"/>
    </source>
</evidence>
<feature type="region of interest" description="Disordered" evidence="18">
    <location>
        <begin position="792"/>
        <end position="861"/>
    </location>
</feature>
<dbReference type="GO" id="GO:0004888">
    <property type="term" value="F:transmembrane signaling receptor activity"/>
    <property type="evidence" value="ECO:0007669"/>
    <property type="project" value="UniProtKB-ARBA"/>
</dbReference>
<dbReference type="SUPFAM" id="SSF101546">
    <property type="entry name" value="ASF1-like"/>
    <property type="match status" value="1"/>
</dbReference>
<evidence type="ECO:0000313" key="23">
    <source>
        <dbReference type="Proteomes" id="UP000728032"/>
    </source>
</evidence>
<dbReference type="Pfam" id="PF04729">
    <property type="entry name" value="ASF1_hist_chap"/>
    <property type="match status" value="1"/>
</dbReference>
<dbReference type="InterPro" id="IPR036747">
    <property type="entry name" value="ASF1-like_sf"/>
</dbReference>
<feature type="domain" description="Ig-like" evidence="21">
    <location>
        <begin position="597"/>
        <end position="694"/>
    </location>
</feature>